<dbReference type="PANTHER" id="PTHR11903">
    <property type="entry name" value="PROSTAGLANDIN G/H SYNTHASE"/>
    <property type="match status" value="1"/>
</dbReference>
<evidence type="ECO:0000256" key="5">
    <source>
        <dbReference type="ARBA" id="ARBA00023002"/>
    </source>
</evidence>
<dbReference type="AlphaFoldDB" id="A0AAQ3QM23"/>
<evidence type="ECO:0000256" key="6">
    <source>
        <dbReference type="ARBA" id="ARBA00023004"/>
    </source>
</evidence>
<dbReference type="EMBL" id="CP136896">
    <property type="protein sequence ID" value="WOL13035.1"/>
    <property type="molecule type" value="Genomic_DNA"/>
</dbReference>
<keyword evidence="8" id="KW-1185">Reference proteome</keyword>
<accession>A0AAQ3QM23</accession>
<dbReference type="GO" id="GO:0046872">
    <property type="term" value="F:metal ion binding"/>
    <property type="evidence" value="ECO:0007669"/>
    <property type="project" value="UniProtKB-KW"/>
</dbReference>
<dbReference type="GO" id="GO:0004601">
    <property type="term" value="F:peroxidase activity"/>
    <property type="evidence" value="ECO:0007669"/>
    <property type="project" value="InterPro"/>
</dbReference>
<keyword evidence="4" id="KW-0223">Dioxygenase</keyword>
<organism evidence="7 8">
    <name type="scientific">Canna indica</name>
    <name type="common">Indian-shot</name>
    <dbReference type="NCBI Taxonomy" id="4628"/>
    <lineage>
        <taxon>Eukaryota</taxon>
        <taxon>Viridiplantae</taxon>
        <taxon>Streptophyta</taxon>
        <taxon>Embryophyta</taxon>
        <taxon>Tracheophyta</taxon>
        <taxon>Spermatophyta</taxon>
        <taxon>Magnoliopsida</taxon>
        <taxon>Liliopsida</taxon>
        <taxon>Zingiberales</taxon>
        <taxon>Cannaceae</taxon>
        <taxon>Canna</taxon>
    </lineage>
</organism>
<dbReference type="GO" id="GO:0006952">
    <property type="term" value="P:defense response"/>
    <property type="evidence" value="ECO:0007669"/>
    <property type="project" value="UniProtKB-KW"/>
</dbReference>
<dbReference type="GO" id="GO:0020037">
    <property type="term" value="F:heme binding"/>
    <property type="evidence" value="ECO:0007669"/>
    <property type="project" value="InterPro"/>
</dbReference>
<dbReference type="PANTHER" id="PTHR11903:SF11">
    <property type="entry name" value="ALPHA-DIOXYGENASE 1"/>
    <property type="match status" value="1"/>
</dbReference>
<proteinExistence type="predicted"/>
<gene>
    <name evidence="7" type="ORF">Cni_G21804</name>
</gene>
<keyword evidence="1" id="KW-0479">Metal-binding</keyword>
<dbReference type="SUPFAM" id="SSF48113">
    <property type="entry name" value="Heme-dependent peroxidases"/>
    <property type="match status" value="1"/>
</dbReference>
<dbReference type="PROSITE" id="PS50292">
    <property type="entry name" value="PEROXIDASE_3"/>
    <property type="match status" value="1"/>
</dbReference>
<evidence type="ECO:0000256" key="4">
    <source>
        <dbReference type="ARBA" id="ARBA00022964"/>
    </source>
</evidence>
<dbReference type="GO" id="GO:0006979">
    <property type="term" value="P:response to oxidative stress"/>
    <property type="evidence" value="ECO:0007669"/>
    <property type="project" value="InterPro"/>
</dbReference>
<dbReference type="InterPro" id="IPR010255">
    <property type="entry name" value="Haem_peroxidase_sf"/>
</dbReference>
<dbReference type="InterPro" id="IPR050783">
    <property type="entry name" value="Oxylipin_biosynth_metab"/>
</dbReference>
<evidence type="ECO:0000256" key="2">
    <source>
        <dbReference type="ARBA" id="ARBA00022821"/>
    </source>
</evidence>
<keyword evidence="5" id="KW-0560">Oxidoreductase</keyword>
<reference evidence="7 8" key="1">
    <citation type="submission" date="2023-10" db="EMBL/GenBank/DDBJ databases">
        <title>Chromosome-scale genome assembly provides insights into flower coloration mechanisms of Canna indica.</title>
        <authorList>
            <person name="Li C."/>
        </authorList>
    </citation>
    <scope>NUCLEOTIDE SEQUENCE [LARGE SCALE GENOMIC DNA]</scope>
    <source>
        <tissue evidence="7">Flower</tissue>
    </source>
</reference>
<evidence type="ECO:0000313" key="7">
    <source>
        <dbReference type="EMBL" id="WOL13035.1"/>
    </source>
</evidence>
<name>A0AAQ3QM23_9LILI</name>
<dbReference type="GO" id="GO:0016702">
    <property type="term" value="F:oxidoreductase activity, acting on single donors with incorporation of molecular oxygen, incorporation of two atoms of oxygen"/>
    <property type="evidence" value="ECO:0007669"/>
    <property type="project" value="TreeGrafter"/>
</dbReference>
<keyword evidence="2" id="KW-0611">Plant defense</keyword>
<keyword evidence="6" id="KW-0408">Iron</keyword>
<evidence type="ECO:0000256" key="1">
    <source>
        <dbReference type="ARBA" id="ARBA00022723"/>
    </source>
</evidence>
<sequence>MGHQACGALELWNYPLFLRDLIPQNVDGTERSDNVDMPVLEIYRDRERSIPQYNQFRRVLLIIPISKWEDLTDDEEAI</sequence>
<protein>
    <submittedName>
        <fullName evidence="7">Uncharacterized protein</fullName>
    </submittedName>
</protein>
<evidence type="ECO:0000313" key="8">
    <source>
        <dbReference type="Proteomes" id="UP001327560"/>
    </source>
</evidence>
<keyword evidence="3" id="KW-0106">Calcium</keyword>
<dbReference type="Proteomes" id="UP001327560">
    <property type="component" value="Chromosome 7"/>
</dbReference>
<dbReference type="Pfam" id="PF03098">
    <property type="entry name" value="An_peroxidase"/>
    <property type="match status" value="1"/>
</dbReference>
<dbReference type="InterPro" id="IPR019791">
    <property type="entry name" value="Haem_peroxidase_animal"/>
</dbReference>
<dbReference type="InterPro" id="IPR037120">
    <property type="entry name" value="Haem_peroxidase_sf_animal"/>
</dbReference>
<dbReference type="GO" id="GO:0006631">
    <property type="term" value="P:fatty acid metabolic process"/>
    <property type="evidence" value="ECO:0007669"/>
    <property type="project" value="UniProtKB-ARBA"/>
</dbReference>
<evidence type="ECO:0000256" key="3">
    <source>
        <dbReference type="ARBA" id="ARBA00022837"/>
    </source>
</evidence>
<dbReference type="Gene3D" id="1.10.640.10">
    <property type="entry name" value="Haem peroxidase domain superfamily, animal type"/>
    <property type="match status" value="1"/>
</dbReference>